<proteinExistence type="predicted"/>
<reference evidence="2 3" key="1">
    <citation type="submission" date="2019-05" db="EMBL/GenBank/DDBJ databases">
        <title>Draft genome sequence of Nonomuraea zeae DSM 100528.</title>
        <authorList>
            <person name="Saricaoglu S."/>
            <person name="Isik K."/>
        </authorList>
    </citation>
    <scope>NUCLEOTIDE SEQUENCE [LARGE SCALE GENOMIC DNA]</scope>
    <source>
        <strain evidence="2 3">DSM 100528</strain>
    </source>
</reference>
<keyword evidence="1" id="KW-1133">Transmembrane helix</keyword>
<feature type="transmembrane region" description="Helical" evidence="1">
    <location>
        <begin position="6"/>
        <end position="27"/>
    </location>
</feature>
<dbReference type="EMBL" id="VCKX01000002">
    <property type="protein sequence ID" value="TMR39593.1"/>
    <property type="molecule type" value="Genomic_DNA"/>
</dbReference>
<evidence type="ECO:0000313" key="3">
    <source>
        <dbReference type="Proteomes" id="UP000306628"/>
    </source>
</evidence>
<feature type="transmembrane region" description="Helical" evidence="1">
    <location>
        <begin position="94"/>
        <end position="115"/>
    </location>
</feature>
<feature type="transmembrane region" description="Helical" evidence="1">
    <location>
        <begin position="152"/>
        <end position="169"/>
    </location>
</feature>
<sequence>MLEDDGAWSWASTLVGGALLLVIAAFLRFPRPYSFWSALLKGIAVGSVITMCVAMITAYPTQQLLLGLSLFPNKVDMPGGSYADRVADVAIGQVVPWAIITGVAVTTGYVGAWSCGRRERASTSRLSQPLSTRPSSSYSRGRKCSRLHRTSWGYTLALILLAFLLGRRWNVTR</sequence>
<evidence type="ECO:0000313" key="2">
    <source>
        <dbReference type="EMBL" id="TMR39593.1"/>
    </source>
</evidence>
<dbReference type="AlphaFoldDB" id="A0A5S4H2W3"/>
<keyword evidence="1" id="KW-0812">Transmembrane</keyword>
<feature type="transmembrane region" description="Helical" evidence="1">
    <location>
        <begin position="39"/>
        <end position="59"/>
    </location>
</feature>
<dbReference type="RefSeq" id="WP_138687619.1">
    <property type="nucleotide sequence ID" value="NZ_JBHSAZ010000112.1"/>
</dbReference>
<accession>A0A5S4H2W3</accession>
<keyword evidence="1" id="KW-0472">Membrane</keyword>
<organism evidence="2 3">
    <name type="scientific">Nonomuraea zeae</name>
    <dbReference type="NCBI Taxonomy" id="1642303"/>
    <lineage>
        <taxon>Bacteria</taxon>
        <taxon>Bacillati</taxon>
        <taxon>Actinomycetota</taxon>
        <taxon>Actinomycetes</taxon>
        <taxon>Streptosporangiales</taxon>
        <taxon>Streptosporangiaceae</taxon>
        <taxon>Nonomuraea</taxon>
    </lineage>
</organism>
<comment type="caution">
    <text evidence="2">The sequence shown here is derived from an EMBL/GenBank/DDBJ whole genome shotgun (WGS) entry which is preliminary data.</text>
</comment>
<gene>
    <name evidence="2" type="ORF">ETD85_00850</name>
</gene>
<evidence type="ECO:0000256" key="1">
    <source>
        <dbReference type="SAM" id="Phobius"/>
    </source>
</evidence>
<name>A0A5S4H2W3_9ACTN</name>
<protein>
    <submittedName>
        <fullName evidence="2">Uncharacterized protein</fullName>
    </submittedName>
</protein>
<keyword evidence="3" id="KW-1185">Reference proteome</keyword>
<dbReference type="Proteomes" id="UP000306628">
    <property type="component" value="Unassembled WGS sequence"/>
</dbReference>